<evidence type="ECO:0008006" key="5">
    <source>
        <dbReference type="Google" id="ProtNLM"/>
    </source>
</evidence>
<protein>
    <recommendedName>
        <fullName evidence="5">Cortical protein marker for cell polarity</fullName>
    </recommendedName>
</protein>
<dbReference type="RefSeq" id="WP_269033477.1">
    <property type="nucleotide sequence ID" value="NZ_CP114040.1"/>
</dbReference>
<keyword evidence="2" id="KW-0732">Signal</keyword>
<sequence>MHLRPLLGMMMISCTGLGLLACGDDGDASTTDSAGTDEPTTAAPTTEPTTTVPTTGTPTTDGEPTTGDSMGDSTSTTDGTSTGDEPALACHALPLPAALVEDGAWDDGLTISGFAGYDGLTPSVHDFARDAEGGLLAVGYFHYIGKEVVHPFARDDGDGWVEDPSLGVELERPTLSAVAADDGGRVALATFSALPADLMQREGEILLADGGEFETIGSFHGAVRSMAWYDGELWVAGVFSIDGKPAMPHLAVWGDMGWHAPPGGSLTGTGAFELTVDDDVLLVGGAFTGVGGVSAHSVAAWDGADWTAFDLPNSTVFALARDGQGDLYAGGLFSIENSVETGGIARWSGQSWQSVAGGLANPTFRGVVSDLAVRSGELHVAGCFTSAGGVPSDPAAIPAPGLARWAGGAWEALADPAGGVGTAWFTPLKCGDEGPDAIWDAAYQRLFVDGDRLLLGGSFSGVDNVASQSVIALGADDQWVAQGEPGRGFSGASRSLAVGGPECAVHVMGGVSHAGALAVDNRVLRDDGDAWTPVGPPLPAGAYCWQLAVDGAGVPVLGCDLPSENDLPPEGGALRLVDDSWQVVGLPFAQGGVAAVGFDPAGALWAAGGGGEGFVAREDGDALVVFGTSNGRVASLAFRPTAEGEPVQAVVGGYFSEFAGAPAGGVAHWNGDAWEPLGDGIVGSVLAVAYAEDGAIYASTADDGTPNRPILARWDGAAWADVATPEPGPVDAGYAFYSLLARGQYVVASGFAWPDSGQRNLFVYDGATFASLRGGATAIYVESTALAKNGLWFGGTIAEAGPPEARVSSVGIAHLR</sequence>
<dbReference type="EMBL" id="CP114040">
    <property type="protein sequence ID" value="WAS91113.1"/>
    <property type="molecule type" value="Genomic_DNA"/>
</dbReference>
<name>A0ABY7GVX8_9BACT</name>
<reference evidence="3" key="1">
    <citation type="submission" date="2022-11" db="EMBL/GenBank/DDBJ databases">
        <title>Minimal conservation of predation-associated metabolite biosynthetic gene clusters underscores biosynthetic potential of Myxococcota including descriptions for ten novel species: Archangium lansinium sp. nov., Myxococcus landrumus sp. nov., Nannocystis bai.</title>
        <authorList>
            <person name="Ahearne A."/>
            <person name="Stevens C."/>
            <person name="Dowd S."/>
        </authorList>
    </citation>
    <scope>NUCLEOTIDE SEQUENCE</scope>
    <source>
        <strain evidence="3">Fl3</strain>
    </source>
</reference>
<evidence type="ECO:0000256" key="2">
    <source>
        <dbReference type="SAM" id="SignalP"/>
    </source>
</evidence>
<proteinExistence type="predicted"/>
<feature type="signal peptide" evidence="2">
    <location>
        <begin position="1"/>
        <end position="21"/>
    </location>
</feature>
<dbReference type="SUPFAM" id="SSF50965">
    <property type="entry name" value="Galactose oxidase, central domain"/>
    <property type="match status" value="1"/>
</dbReference>
<keyword evidence="4" id="KW-1185">Reference proteome</keyword>
<evidence type="ECO:0000313" key="3">
    <source>
        <dbReference type="EMBL" id="WAS91113.1"/>
    </source>
</evidence>
<evidence type="ECO:0000256" key="1">
    <source>
        <dbReference type="SAM" id="MobiDB-lite"/>
    </source>
</evidence>
<evidence type="ECO:0000313" key="4">
    <source>
        <dbReference type="Proteomes" id="UP001164459"/>
    </source>
</evidence>
<gene>
    <name evidence="3" type="ORF">O0S08_33420</name>
</gene>
<dbReference type="PROSITE" id="PS51257">
    <property type="entry name" value="PROKAR_LIPOPROTEIN"/>
    <property type="match status" value="1"/>
</dbReference>
<accession>A0ABY7GVX8</accession>
<feature type="chain" id="PRO_5046251052" description="Cortical protein marker for cell polarity" evidence="2">
    <location>
        <begin position="22"/>
        <end position="816"/>
    </location>
</feature>
<feature type="region of interest" description="Disordered" evidence="1">
    <location>
        <begin position="26"/>
        <end position="87"/>
    </location>
</feature>
<feature type="compositionally biased region" description="Low complexity" evidence="1">
    <location>
        <begin position="34"/>
        <end position="87"/>
    </location>
</feature>
<organism evidence="3 4">
    <name type="scientific">Nannocystis punicea</name>
    <dbReference type="NCBI Taxonomy" id="2995304"/>
    <lineage>
        <taxon>Bacteria</taxon>
        <taxon>Pseudomonadati</taxon>
        <taxon>Myxococcota</taxon>
        <taxon>Polyangia</taxon>
        <taxon>Nannocystales</taxon>
        <taxon>Nannocystaceae</taxon>
        <taxon>Nannocystis</taxon>
    </lineage>
</organism>
<dbReference type="InterPro" id="IPR011043">
    <property type="entry name" value="Gal_Oxase/kelch_b-propeller"/>
</dbReference>
<dbReference type="Proteomes" id="UP001164459">
    <property type="component" value="Chromosome"/>
</dbReference>